<protein>
    <recommendedName>
        <fullName evidence="3">Rab-GAP TBC domain-containing protein</fullName>
    </recommendedName>
</protein>
<dbReference type="SUPFAM" id="SSF47923">
    <property type="entry name" value="Ypt/Rab-GAP domain of gyp1p"/>
    <property type="match status" value="2"/>
</dbReference>
<dbReference type="AlphaFoldDB" id="A0AAN9TFT4"/>
<dbReference type="Gene3D" id="1.10.8.270">
    <property type="entry name" value="putative rabgap domain of human tbc1 domain family member 14 like domains"/>
    <property type="match status" value="1"/>
</dbReference>
<evidence type="ECO:0000313" key="5">
    <source>
        <dbReference type="Proteomes" id="UP001367676"/>
    </source>
</evidence>
<gene>
    <name evidence="4" type="ORF">V9T40_000047</name>
</gene>
<dbReference type="EMBL" id="JBBCAQ010000028">
    <property type="protein sequence ID" value="KAK7585868.1"/>
    <property type="molecule type" value="Genomic_DNA"/>
</dbReference>
<dbReference type="Gene3D" id="1.10.472.80">
    <property type="entry name" value="Ypt/Rab-GAP domain of gyp1p, domain 3"/>
    <property type="match status" value="1"/>
</dbReference>
<evidence type="ECO:0000256" key="1">
    <source>
        <dbReference type="ARBA" id="ARBA00022468"/>
    </source>
</evidence>
<comment type="caution">
    <text evidence="4">The sequence shown here is derived from an EMBL/GenBank/DDBJ whole genome shotgun (WGS) entry which is preliminary data.</text>
</comment>
<dbReference type="FunFam" id="1.10.472.80:FF:000038">
    <property type="entry name" value="TBC1 domain family member 5"/>
    <property type="match status" value="1"/>
</dbReference>
<sequence>MFYVPTPVPGVSSKEAKSDDTDSVSSFNDYETDIQRLSENEIKFIRTYSLAGNLRLTKIRSIYWRLMLGIFPESCDVWIPSLRHLRDQYNDLKAKFTIDPHTSSSIPDDNPLSLDRNSIWNKYFCDQELKRFIRLDVTRTSADRNLSQLPDVHDRLVDILFLYARQNPDICYRQGMHELLTPIVSVIHSDCDNFVNRKADAVINPTLAEILDPNYLDHDAFSIFSCVMNEMKKFYEVEGIPDSSGYFPTQNNLKQFGQSEDNILENAISNYLNELQDELRRLDATLHDHLKAYNINYSVFGIRWLRLLFGREFLFENLLILWDAIFAVNSNFALVRYISLALLIIQRQTILVSDEVECLKRLMTCPCSVDVTHVINYALYLKNPKTYKKPILPEISDEENAPGNNDDQFTPRESAINQNNSKKWTKIFKNKKLVDHPNGSVIEDQLNVVDDFSPRSFAMLVSELNRMRLVMSLCKMKLIQYQDVLAKSVPLDDDEAARALEGIRELCQFLDVDHFSLKSTPSPGPADVETAREAEEETMPRMEQLPHNYYSPTLDVVATFLPPPNTEYAMELFKYTENELIEPSKFPQKNPVRRN</sequence>
<dbReference type="GO" id="GO:0005737">
    <property type="term" value="C:cytoplasm"/>
    <property type="evidence" value="ECO:0007669"/>
    <property type="project" value="UniProtKB-ARBA"/>
</dbReference>
<dbReference type="PROSITE" id="PS50086">
    <property type="entry name" value="TBC_RABGAP"/>
    <property type="match status" value="1"/>
</dbReference>
<dbReference type="InterPro" id="IPR035969">
    <property type="entry name" value="Rab-GAP_TBC_sf"/>
</dbReference>
<evidence type="ECO:0000313" key="4">
    <source>
        <dbReference type="EMBL" id="KAK7585868.1"/>
    </source>
</evidence>
<feature type="domain" description="Rab-GAP TBC" evidence="3">
    <location>
        <begin position="54"/>
        <end position="329"/>
    </location>
</feature>
<dbReference type="PANTHER" id="PTHR22957:SF337">
    <property type="entry name" value="TBC1 DOMAIN FAMILY MEMBER 5"/>
    <property type="match status" value="1"/>
</dbReference>
<dbReference type="GO" id="GO:0005096">
    <property type="term" value="F:GTPase activator activity"/>
    <property type="evidence" value="ECO:0007669"/>
    <property type="project" value="UniProtKB-KW"/>
</dbReference>
<proteinExistence type="predicted"/>
<dbReference type="FunFam" id="1.10.8.270:FF:000011">
    <property type="entry name" value="TBC1 domain family member 5"/>
    <property type="match status" value="1"/>
</dbReference>
<evidence type="ECO:0000259" key="3">
    <source>
        <dbReference type="PROSITE" id="PS50086"/>
    </source>
</evidence>
<dbReference type="Pfam" id="PF00566">
    <property type="entry name" value="RabGAP-TBC"/>
    <property type="match status" value="1"/>
</dbReference>
<feature type="region of interest" description="Disordered" evidence="2">
    <location>
        <begin position="1"/>
        <end position="24"/>
    </location>
</feature>
<feature type="region of interest" description="Disordered" evidence="2">
    <location>
        <begin position="395"/>
        <end position="415"/>
    </location>
</feature>
<reference evidence="4 5" key="1">
    <citation type="submission" date="2024-03" db="EMBL/GenBank/DDBJ databases">
        <title>Adaptation during the transition from Ophiocordyceps entomopathogen to insect associate is accompanied by gene loss and intensified selection.</title>
        <authorList>
            <person name="Ward C.M."/>
            <person name="Onetto C.A."/>
            <person name="Borneman A.R."/>
        </authorList>
    </citation>
    <scope>NUCLEOTIDE SEQUENCE [LARGE SCALE GENOMIC DNA]</scope>
    <source>
        <strain evidence="4">AWRI1</strain>
        <tissue evidence="4">Single Adult Female</tissue>
    </source>
</reference>
<dbReference type="SMART" id="SM00164">
    <property type="entry name" value="TBC"/>
    <property type="match status" value="1"/>
</dbReference>
<dbReference type="Proteomes" id="UP001367676">
    <property type="component" value="Unassembled WGS sequence"/>
</dbReference>
<dbReference type="PANTHER" id="PTHR22957">
    <property type="entry name" value="TBC1 DOMAIN FAMILY MEMBER GTPASE-ACTIVATING PROTEIN"/>
    <property type="match status" value="1"/>
</dbReference>
<name>A0AAN9TFT4_9HEMI</name>
<keyword evidence="1" id="KW-0343">GTPase activation</keyword>
<dbReference type="InterPro" id="IPR000195">
    <property type="entry name" value="Rab-GAP-TBC_dom"/>
</dbReference>
<keyword evidence="5" id="KW-1185">Reference proteome</keyword>
<accession>A0AAN9TFT4</accession>
<evidence type="ECO:0000256" key="2">
    <source>
        <dbReference type="SAM" id="MobiDB-lite"/>
    </source>
</evidence>
<organism evidence="4 5">
    <name type="scientific">Parthenolecanium corni</name>
    <dbReference type="NCBI Taxonomy" id="536013"/>
    <lineage>
        <taxon>Eukaryota</taxon>
        <taxon>Metazoa</taxon>
        <taxon>Ecdysozoa</taxon>
        <taxon>Arthropoda</taxon>
        <taxon>Hexapoda</taxon>
        <taxon>Insecta</taxon>
        <taxon>Pterygota</taxon>
        <taxon>Neoptera</taxon>
        <taxon>Paraneoptera</taxon>
        <taxon>Hemiptera</taxon>
        <taxon>Sternorrhyncha</taxon>
        <taxon>Coccoidea</taxon>
        <taxon>Coccidae</taxon>
        <taxon>Parthenolecanium</taxon>
    </lineage>
</organism>